<dbReference type="RefSeq" id="WP_045087465.1">
    <property type="nucleotide sequence ID" value="NZ_LN824141.1"/>
</dbReference>
<sequence>MKKKFKVTINNKTYEVEVEDIGTELSISEDARTEISRRVEDDTNIKSLEKRKKKEAKKRKEKEVFSKEVNQLSEEMASTSGSEKEVKAPLPGIIIDVFVSEGQKINVGDTLVVIEAMKMENEIPSEYSGTVEKIFVKKGDTVEGDQILMLIK</sequence>
<keyword evidence="1" id="KW-0092">Biotin</keyword>
<evidence type="ECO:0000256" key="1">
    <source>
        <dbReference type="ARBA" id="ARBA00023267"/>
    </source>
</evidence>
<dbReference type="EC" id="2.1.3.1" evidence="3"/>
<keyword evidence="3" id="KW-0808">Transferase</keyword>
<dbReference type="PANTHER" id="PTHR45266:SF3">
    <property type="entry name" value="OXALOACETATE DECARBOXYLASE ALPHA CHAIN"/>
    <property type="match status" value="1"/>
</dbReference>
<dbReference type="OrthoDB" id="9812676at2"/>
<reference evidence="4" key="1">
    <citation type="submission" date="2014-11" db="EMBL/GenBank/DDBJ databases">
        <authorList>
            <person name="Wibberg D."/>
        </authorList>
    </citation>
    <scope>NUCLEOTIDE SEQUENCE [LARGE SCALE GENOMIC DNA]</scope>
    <source>
        <strain evidence="4">L3</strain>
    </source>
</reference>
<dbReference type="Proteomes" id="UP000032809">
    <property type="component" value="Chromosome I"/>
</dbReference>
<name>A0A0C7P1Q6_DEFTU</name>
<feature type="domain" description="Lipoyl-binding" evidence="2">
    <location>
        <begin position="77"/>
        <end position="152"/>
    </location>
</feature>
<dbReference type="STRING" id="1006576.DTL3_0602"/>
<dbReference type="GO" id="GO:0047154">
    <property type="term" value="F:methylmalonyl-CoA carboxytransferase activity"/>
    <property type="evidence" value="ECO:0007669"/>
    <property type="project" value="UniProtKB-EC"/>
</dbReference>
<protein>
    <submittedName>
        <fullName evidence="3">Methylcrotonyl-CoA carboxytransferase, carrier protein subunit</fullName>
        <ecNumber evidence="3">2.1.3.1</ecNumber>
    </submittedName>
</protein>
<dbReference type="EMBL" id="LN824141">
    <property type="protein sequence ID" value="CEP77919.1"/>
    <property type="molecule type" value="Genomic_DNA"/>
</dbReference>
<dbReference type="Pfam" id="PF00364">
    <property type="entry name" value="Biotin_lipoyl"/>
    <property type="match status" value="1"/>
</dbReference>
<dbReference type="Gene3D" id="2.40.50.100">
    <property type="match status" value="1"/>
</dbReference>
<dbReference type="KEGG" id="dtn:DTL3_0602"/>
<gene>
    <name evidence="3" type="ORF">DTL3_0602</name>
</gene>
<dbReference type="InterPro" id="IPR001882">
    <property type="entry name" value="Biotin_BS"/>
</dbReference>
<dbReference type="AlphaFoldDB" id="A0A0C7P1Q6"/>
<evidence type="ECO:0000313" key="3">
    <source>
        <dbReference type="EMBL" id="CEP77919.1"/>
    </source>
</evidence>
<dbReference type="CDD" id="cd06850">
    <property type="entry name" value="biotinyl_domain"/>
    <property type="match status" value="1"/>
</dbReference>
<dbReference type="InterPro" id="IPR011053">
    <property type="entry name" value="Single_hybrid_motif"/>
</dbReference>
<proteinExistence type="predicted"/>
<keyword evidence="4" id="KW-1185">Reference proteome</keyword>
<organism evidence="3 4">
    <name type="scientific">Defluviitoga tunisiensis</name>
    <dbReference type="NCBI Taxonomy" id="1006576"/>
    <lineage>
        <taxon>Bacteria</taxon>
        <taxon>Thermotogati</taxon>
        <taxon>Thermotogota</taxon>
        <taxon>Thermotogae</taxon>
        <taxon>Petrotogales</taxon>
        <taxon>Petrotogaceae</taxon>
        <taxon>Defluviitoga</taxon>
    </lineage>
</organism>
<dbReference type="PROSITE" id="PS50968">
    <property type="entry name" value="BIOTINYL_LIPOYL"/>
    <property type="match status" value="1"/>
</dbReference>
<dbReference type="PROSITE" id="PS00188">
    <property type="entry name" value="BIOTIN"/>
    <property type="match status" value="1"/>
</dbReference>
<dbReference type="HOGENOM" id="CLU_016733_5_4_0"/>
<accession>A0A0C7P1Q6</accession>
<dbReference type="InterPro" id="IPR050709">
    <property type="entry name" value="Biotin_Carboxyl_Carrier/Decarb"/>
</dbReference>
<dbReference type="FunFam" id="2.40.50.100:FF:000003">
    <property type="entry name" value="Acetyl-CoA carboxylase biotin carboxyl carrier protein"/>
    <property type="match status" value="1"/>
</dbReference>
<evidence type="ECO:0000259" key="2">
    <source>
        <dbReference type="PROSITE" id="PS50968"/>
    </source>
</evidence>
<dbReference type="PANTHER" id="PTHR45266">
    <property type="entry name" value="OXALOACETATE DECARBOXYLASE ALPHA CHAIN"/>
    <property type="match status" value="1"/>
</dbReference>
<evidence type="ECO:0000313" key="4">
    <source>
        <dbReference type="Proteomes" id="UP000032809"/>
    </source>
</evidence>
<dbReference type="SUPFAM" id="SSF51230">
    <property type="entry name" value="Single hybrid motif"/>
    <property type="match status" value="1"/>
</dbReference>
<dbReference type="InterPro" id="IPR000089">
    <property type="entry name" value="Biotin_lipoyl"/>
</dbReference>